<gene>
    <name evidence="5" type="ORF">CISIN_1g0361481mg</name>
</gene>
<dbReference type="Pfam" id="PF12157">
    <property type="entry name" value="DUF3591"/>
    <property type="match status" value="1"/>
</dbReference>
<name>A0A067DXS5_CITSI</name>
<dbReference type="InterPro" id="IPR022591">
    <property type="entry name" value="TAF1_HAT_dom"/>
</dbReference>
<evidence type="ECO:0000259" key="4">
    <source>
        <dbReference type="Pfam" id="PF12157"/>
    </source>
</evidence>
<organism evidence="5 6">
    <name type="scientific">Citrus sinensis</name>
    <name type="common">Sweet orange</name>
    <name type="synonym">Citrus aurantium var. sinensis</name>
    <dbReference type="NCBI Taxonomy" id="2711"/>
    <lineage>
        <taxon>Eukaryota</taxon>
        <taxon>Viridiplantae</taxon>
        <taxon>Streptophyta</taxon>
        <taxon>Embryophyta</taxon>
        <taxon>Tracheophyta</taxon>
        <taxon>Spermatophyta</taxon>
        <taxon>Magnoliopsida</taxon>
        <taxon>eudicotyledons</taxon>
        <taxon>Gunneridae</taxon>
        <taxon>Pentapetalae</taxon>
        <taxon>rosids</taxon>
        <taxon>malvids</taxon>
        <taxon>Sapindales</taxon>
        <taxon>Rutaceae</taxon>
        <taxon>Aurantioideae</taxon>
        <taxon>Citrus</taxon>
    </lineage>
</organism>
<feature type="compositionally biased region" description="Basic and acidic residues" evidence="3">
    <location>
        <begin position="203"/>
        <end position="215"/>
    </location>
</feature>
<feature type="domain" description="Transcription initiation factor TFIID subunit 1 histone acetyltransferase" evidence="4">
    <location>
        <begin position="2"/>
        <end position="189"/>
    </location>
</feature>
<dbReference type="InterPro" id="IPR040240">
    <property type="entry name" value="TAF1"/>
</dbReference>
<protein>
    <recommendedName>
        <fullName evidence="4">Transcription initiation factor TFIID subunit 1 histone acetyltransferase domain-containing protein</fullName>
    </recommendedName>
</protein>
<comment type="subcellular location">
    <subcellularLocation>
        <location evidence="1">Nucleus</location>
    </subcellularLocation>
</comment>
<accession>A0A067DXS5</accession>
<evidence type="ECO:0000256" key="3">
    <source>
        <dbReference type="SAM" id="MobiDB-lite"/>
    </source>
</evidence>
<proteinExistence type="predicted"/>
<dbReference type="STRING" id="2711.A0A067DXS5"/>
<dbReference type="GO" id="GO:0017025">
    <property type="term" value="F:TBP-class protein binding"/>
    <property type="evidence" value="ECO:0007669"/>
    <property type="project" value="InterPro"/>
</dbReference>
<sequence length="215" mass="23876">MEPLMEVMSPGSKNLQTYSINRMLVNVYREFSAAAKRGLLPCIGVDELSAQFPNLSEAIIRKKMKECAFLRRDGNGKQVWSMKRTFHIPSEGDLRKLVYPEHNHLRYPTNLLPDEAIALAAASHIERELQITPWNLSSNFVACTNQDRENIERLEITGVGDPSGRGLGFSYVRAAPKASVSSAMVKKKVAANRGGSNVTGTDADLRRLSMEAARE</sequence>
<dbReference type="PANTHER" id="PTHR13900">
    <property type="entry name" value="TRANSCRIPTION INITIATION FACTOR TFIID"/>
    <property type="match status" value="1"/>
</dbReference>
<reference evidence="5 6" key="1">
    <citation type="submission" date="2014-04" db="EMBL/GenBank/DDBJ databases">
        <authorList>
            <consortium name="International Citrus Genome Consortium"/>
            <person name="Gmitter F."/>
            <person name="Chen C."/>
            <person name="Farmerie W."/>
            <person name="Harkins T."/>
            <person name="Desany B."/>
            <person name="Mohiuddin M."/>
            <person name="Kodira C."/>
            <person name="Borodovsky M."/>
            <person name="Lomsadze A."/>
            <person name="Burns P."/>
            <person name="Jenkins J."/>
            <person name="Prochnik S."/>
            <person name="Shu S."/>
            <person name="Chapman J."/>
            <person name="Pitluck S."/>
            <person name="Schmutz J."/>
            <person name="Rokhsar D."/>
        </authorList>
    </citation>
    <scope>NUCLEOTIDE SEQUENCE</scope>
</reference>
<dbReference type="Proteomes" id="UP000027120">
    <property type="component" value="Unassembled WGS sequence"/>
</dbReference>
<evidence type="ECO:0000313" key="5">
    <source>
        <dbReference type="EMBL" id="KDO43416.1"/>
    </source>
</evidence>
<feature type="region of interest" description="Disordered" evidence="3">
    <location>
        <begin position="193"/>
        <end position="215"/>
    </location>
</feature>
<dbReference type="AlphaFoldDB" id="A0A067DXS5"/>
<feature type="non-terminal residue" evidence="5">
    <location>
        <position position="215"/>
    </location>
</feature>
<dbReference type="EMBL" id="KK785378">
    <property type="protein sequence ID" value="KDO43416.1"/>
    <property type="molecule type" value="Genomic_DNA"/>
</dbReference>
<evidence type="ECO:0000313" key="6">
    <source>
        <dbReference type="Proteomes" id="UP000027120"/>
    </source>
</evidence>
<dbReference type="GO" id="GO:0016251">
    <property type="term" value="F:RNA polymerase II general transcription initiation factor activity"/>
    <property type="evidence" value="ECO:0007669"/>
    <property type="project" value="InterPro"/>
</dbReference>
<dbReference type="PANTHER" id="PTHR13900:SF0">
    <property type="entry name" value="TRANSCRIPTION INITIATION FACTOR TFIID SUBUNIT 1"/>
    <property type="match status" value="1"/>
</dbReference>
<dbReference type="GO" id="GO:0005669">
    <property type="term" value="C:transcription factor TFIID complex"/>
    <property type="evidence" value="ECO:0007669"/>
    <property type="project" value="InterPro"/>
</dbReference>
<evidence type="ECO:0000256" key="2">
    <source>
        <dbReference type="ARBA" id="ARBA00023242"/>
    </source>
</evidence>
<evidence type="ECO:0000256" key="1">
    <source>
        <dbReference type="ARBA" id="ARBA00004123"/>
    </source>
</evidence>
<keyword evidence="6" id="KW-1185">Reference proteome</keyword>
<keyword evidence="2" id="KW-0539">Nucleus</keyword>
<dbReference type="GO" id="GO:0004402">
    <property type="term" value="F:histone acetyltransferase activity"/>
    <property type="evidence" value="ECO:0007669"/>
    <property type="project" value="InterPro"/>
</dbReference>